<organism evidence="7 8">
    <name type="scientific">Hymenolepis diminuta</name>
    <name type="common">Rat tapeworm</name>
    <dbReference type="NCBI Taxonomy" id="6216"/>
    <lineage>
        <taxon>Eukaryota</taxon>
        <taxon>Metazoa</taxon>
        <taxon>Spiralia</taxon>
        <taxon>Lophotrochozoa</taxon>
        <taxon>Platyhelminthes</taxon>
        <taxon>Cestoda</taxon>
        <taxon>Eucestoda</taxon>
        <taxon>Cyclophyllidea</taxon>
        <taxon>Hymenolepididae</taxon>
        <taxon>Hymenolepis</taxon>
    </lineage>
</organism>
<keyword evidence="5" id="KW-0653">Protein transport</keyword>
<dbReference type="InterPro" id="IPR004140">
    <property type="entry name" value="Exo70"/>
</dbReference>
<dbReference type="Gene3D" id="1.20.1280.170">
    <property type="entry name" value="Exocyst complex component Exo70"/>
    <property type="match status" value="1"/>
</dbReference>
<comment type="function">
    <text evidence="5">Component of the exocyst complex involved in the docking of exocytic vesicles with fusion sites on the plasma membrane.</text>
</comment>
<dbReference type="GO" id="GO:0006887">
    <property type="term" value="P:exocytosis"/>
    <property type="evidence" value="ECO:0007669"/>
    <property type="project" value="UniProtKB-KW"/>
</dbReference>
<keyword evidence="2 5" id="KW-0813">Transport</keyword>
<dbReference type="AlphaFoldDB" id="A0A564YJJ6"/>
<dbReference type="PANTHER" id="PTHR12542">
    <property type="entry name" value="EXOCYST COMPLEX PROTEIN EXO70"/>
    <property type="match status" value="1"/>
</dbReference>
<dbReference type="EMBL" id="CABIJS010000233">
    <property type="protein sequence ID" value="VUZ47360.1"/>
    <property type="molecule type" value="Genomic_DNA"/>
</dbReference>
<gene>
    <name evidence="7" type="ORF">WMSIL1_LOCUS6987</name>
</gene>
<evidence type="ECO:0000256" key="5">
    <source>
        <dbReference type="RuleBase" id="RU365026"/>
    </source>
</evidence>
<feature type="domain" description="Exocyst complex subunit Exo70 C-terminal" evidence="6">
    <location>
        <begin position="341"/>
        <end position="748"/>
    </location>
</feature>
<proteinExistence type="inferred from homology"/>
<accession>A0A564YJJ6</accession>
<reference evidence="7 8" key="1">
    <citation type="submission" date="2019-07" db="EMBL/GenBank/DDBJ databases">
        <authorList>
            <person name="Jastrzebski P J."/>
            <person name="Paukszto L."/>
            <person name="Jastrzebski P J."/>
        </authorList>
    </citation>
    <scope>NUCLEOTIDE SEQUENCE [LARGE SCALE GENOMIC DNA]</scope>
    <source>
        <strain evidence="7 8">WMS-il1</strain>
    </source>
</reference>
<dbReference type="Pfam" id="PF03081">
    <property type="entry name" value="Exo70_C"/>
    <property type="match status" value="1"/>
</dbReference>
<dbReference type="GO" id="GO:0015031">
    <property type="term" value="P:protein transport"/>
    <property type="evidence" value="ECO:0007669"/>
    <property type="project" value="UniProtKB-KW"/>
</dbReference>
<keyword evidence="8" id="KW-1185">Reference proteome</keyword>
<dbReference type="InterPro" id="IPR046364">
    <property type="entry name" value="Exo70_C"/>
</dbReference>
<evidence type="ECO:0000256" key="1">
    <source>
        <dbReference type="ARBA" id="ARBA00006756"/>
    </source>
</evidence>
<comment type="similarity">
    <text evidence="1 5">Belongs to the EXO70 family.</text>
</comment>
<name>A0A564YJJ6_HYMDI</name>
<keyword evidence="3 5" id="KW-0268">Exocytosis</keyword>
<dbReference type="PANTHER" id="PTHR12542:SF41">
    <property type="entry name" value="EXOCYST COMPLEX COMPONENT 7"/>
    <property type="match status" value="1"/>
</dbReference>
<dbReference type="GO" id="GO:0000145">
    <property type="term" value="C:exocyst"/>
    <property type="evidence" value="ECO:0007669"/>
    <property type="project" value="InterPro"/>
</dbReference>
<evidence type="ECO:0000256" key="3">
    <source>
        <dbReference type="ARBA" id="ARBA00022483"/>
    </source>
</evidence>
<dbReference type="GO" id="GO:0005546">
    <property type="term" value="F:phosphatidylinositol-4,5-bisphosphate binding"/>
    <property type="evidence" value="ECO:0007669"/>
    <property type="project" value="InterPro"/>
</dbReference>
<evidence type="ECO:0000259" key="6">
    <source>
        <dbReference type="Pfam" id="PF03081"/>
    </source>
</evidence>
<dbReference type="InterPro" id="IPR016159">
    <property type="entry name" value="Cullin_repeat-like_dom_sf"/>
</dbReference>
<evidence type="ECO:0000313" key="7">
    <source>
        <dbReference type="EMBL" id="VUZ47360.1"/>
    </source>
</evidence>
<dbReference type="Proteomes" id="UP000321570">
    <property type="component" value="Unassembled WGS sequence"/>
</dbReference>
<evidence type="ECO:0000256" key="2">
    <source>
        <dbReference type="ARBA" id="ARBA00022448"/>
    </source>
</evidence>
<evidence type="ECO:0000313" key="8">
    <source>
        <dbReference type="Proteomes" id="UP000321570"/>
    </source>
</evidence>
<dbReference type="Pfam" id="PF20669">
    <property type="entry name" value="Exo70_N"/>
    <property type="match status" value="1"/>
</dbReference>
<protein>
    <recommendedName>
        <fullName evidence="4 5">Exocyst complex component 7</fullName>
    </recommendedName>
    <alternativeName>
        <fullName evidence="5">Exocyst complex component Exo70</fullName>
    </alternativeName>
</protein>
<evidence type="ECO:0000256" key="4">
    <source>
        <dbReference type="ARBA" id="ARBA00026169"/>
    </source>
</evidence>
<sequence>MTAFMNQFPAQMCQILAIRDKFVDVSKQSDEKLSAMIEAAKDFRSGMEPLKKEVDQLQTRVKNLQFCIEGLSHVQNFYKTGREVEQTIIQGPAANLTEYLKAMDRIKDSLVYFNQNDTDHLEYTRLSTLLSNGLKALHNYFGEILNKSFVPMPSDVLYKLAEKDDAISLDGTKQEQVSPQTMPTSLECESVSEESVRILQEISTWLRKATTLVNSKEGTQKPHLHLARLFHSRGGGVSMDGSSGSGGYQISQSLAQYCEFRKDLMSVSLTKLREYQKSLEKNAQIARSRVTMSGSQVNSATPGRRRGLKAVGIVWDANSRRGVANDIREADDLDSEHYATSLSAFLILIERERLLLDRLNLAANSHEAHFAYNLICRNIITDLMTEGGAYVRLMNRVISRSEFYMIVSLLTIMRRIIDLSSTIVETLKTVSSLSQPLTDIVNRFRAQIKATFDAFLQQVQPGAGSSQVPPDATVHELASNVILFLEKLFDYEITVGTCLTWEEVRISPETTFQYLTTVDSKPKMARTAFGQYIFRVTTSLVGNIDKKAEAYSDDLTRIVFQMNNLRYILTNLKSTGLQEILNEYDNTAAEKLNKILNESKQVYVRAISDAIGLFVSNKDPGSASGLLRRRISRHRLSILSEASLLSDEAVRRSSVVMSPVQGKMDSKERSQMKDVWTNINQGISNLMKQHSQLSIPDKELREELRACLTRELIPLYQTFHDRSLQTPFTSRREKYIKMTPAEFQIKLNQLLGLVPQAAKS</sequence>
<dbReference type="SUPFAM" id="SSF74788">
    <property type="entry name" value="Cullin repeat-like"/>
    <property type="match status" value="1"/>
</dbReference>